<protein>
    <submittedName>
        <fullName evidence="1">Heterokaryon incompatibility protein</fullName>
    </submittedName>
</protein>
<accession>A0ACC3YDG4</accession>
<sequence length="703" mass="81184">MRPARTLTPRIFNKGENWTGHDIYIEEKYQLAKIDNHDWIPEDTRERIRSWGKTKTNPAKTSNPGKNQLYKPIIDPYEMRVLEVKAGSKDEELKGSLHHCSVEYKDPGPKTRGWYTDTIYALSMDDLTVPVTYTALSYTWGPPVFEGYFECDGHGMAITKSLESALRHFRDKDHSVVMWIDQICIDQSNMQEKLKQIPLMPRIYRHAVNTVIWLGDSNERSAIAFRLLEEIYERLQFTREDNVEPQDLERYCLPKADSSDWEALWDLLSRQWFTRVWIIQEVTLSKNPFVVCGEFSVSWEDIASACMQLATTGISKWLSQKSLKVKKPVDDREDVYRRVWQLDLTKYATKINPPNLFYIMVDSRNAQCYDSRDKVYGLLGICNEHFRDALTVSYADDFPAARLYHAVILEYLSYPYMGGLDSILASVDHDSPHLPSWVPDFSKPRQTVSLGYTTASRGIYRACGRFTQQFKKIYARVDRYNDAELHVRGIFFDTIVEISPLFEDPDITCIDPETENKTLLEIFKFISQLQRYPAPNTVFSTFWRTIVAGKNGLGREKCPESFAEIVSLLLDTCTGKSPSLPGQTYSARQRMPKDRGRLDVHRLNGGKPGSPGHVFQDFRWAMINANRHRRLGFTSKGYLCLFPRYVDIGDQVFVLESCAMPFIMRTIELDRKSFRLIGECYVCGIMDGEAIRPNVTLEEIVLV</sequence>
<evidence type="ECO:0000313" key="1">
    <source>
        <dbReference type="EMBL" id="KAL0929863.1"/>
    </source>
</evidence>
<name>A0ACC3YDG4_COLTU</name>
<dbReference type="Proteomes" id="UP000805649">
    <property type="component" value="Unassembled WGS sequence"/>
</dbReference>
<gene>
    <name evidence="1" type="ORF">CTRU02_215072</name>
</gene>
<dbReference type="EMBL" id="VUJX02000013">
    <property type="protein sequence ID" value="KAL0929863.1"/>
    <property type="molecule type" value="Genomic_DNA"/>
</dbReference>
<organism evidence="1 2">
    <name type="scientific">Colletotrichum truncatum</name>
    <name type="common">Anthracnose fungus</name>
    <name type="synonym">Colletotrichum capsici</name>
    <dbReference type="NCBI Taxonomy" id="5467"/>
    <lineage>
        <taxon>Eukaryota</taxon>
        <taxon>Fungi</taxon>
        <taxon>Dikarya</taxon>
        <taxon>Ascomycota</taxon>
        <taxon>Pezizomycotina</taxon>
        <taxon>Sordariomycetes</taxon>
        <taxon>Hypocreomycetidae</taxon>
        <taxon>Glomerellales</taxon>
        <taxon>Glomerellaceae</taxon>
        <taxon>Colletotrichum</taxon>
        <taxon>Colletotrichum truncatum species complex</taxon>
    </lineage>
</organism>
<reference evidence="1 2" key="1">
    <citation type="journal article" date="2020" name="Phytopathology">
        <title>Genome Sequence Resources of Colletotrichum truncatum, C. plurivorum, C. musicola, and C. sojae: Four Species Pathogenic to Soybean (Glycine max).</title>
        <authorList>
            <person name="Rogerio F."/>
            <person name="Boufleur T.R."/>
            <person name="Ciampi-Guillardi M."/>
            <person name="Sukno S.A."/>
            <person name="Thon M.R."/>
            <person name="Massola Junior N.S."/>
            <person name="Baroncelli R."/>
        </authorList>
    </citation>
    <scope>NUCLEOTIDE SEQUENCE [LARGE SCALE GENOMIC DNA]</scope>
    <source>
        <strain evidence="1 2">CMES1059</strain>
    </source>
</reference>
<keyword evidence="2" id="KW-1185">Reference proteome</keyword>
<evidence type="ECO:0000313" key="2">
    <source>
        <dbReference type="Proteomes" id="UP000805649"/>
    </source>
</evidence>
<proteinExistence type="predicted"/>
<comment type="caution">
    <text evidence="1">The sequence shown here is derived from an EMBL/GenBank/DDBJ whole genome shotgun (WGS) entry which is preliminary data.</text>
</comment>